<reference evidence="1 2" key="1">
    <citation type="submission" date="2016-10" db="EMBL/GenBank/DDBJ databases">
        <authorList>
            <person name="de Groot N.N."/>
        </authorList>
    </citation>
    <scope>NUCLEOTIDE SEQUENCE [LARGE SCALE GENOMIC DNA]</scope>
    <source>
        <strain evidence="1 2">DSM 28286</strain>
    </source>
</reference>
<organism evidence="1 2">
    <name type="scientific">Parafilimonas terrae</name>
    <dbReference type="NCBI Taxonomy" id="1465490"/>
    <lineage>
        <taxon>Bacteria</taxon>
        <taxon>Pseudomonadati</taxon>
        <taxon>Bacteroidota</taxon>
        <taxon>Chitinophagia</taxon>
        <taxon>Chitinophagales</taxon>
        <taxon>Chitinophagaceae</taxon>
        <taxon>Parafilimonas</taxon>
    </lineage>
</organism>
<evidence type="ECO:0000313" key="2">
    <source>
        <dbReference type="Proteomes" id="UP000199031"/>
    </source>
</evidence>
<proteinExistence type="predicted"/>
<dbReference type="EMBL" id="FOXQ01000006">
    <property type="protein sequence ID" value="SFQ17335.1"/>
    <property type="molecule type" value="Genomic_DNA"/>
</dbReference>
<dbReference type="OrthoDB" id="1495366at2"/>
<evidence type="ECO:0000313" key="1">
    <source>
        <dbReference type="EMBL" id="SFQ17335.1"/>
    </source>
</evidence>
<dbReference type="STRING" id="1465490.SAMN05444277_10690"/>
<protein>
    <submittedName>
        <fullName evidence="1">Uncharacterized protein</fullName>
    </submittedName>
</protein>
<dbReference type="Proteomes" id="UP000199031">
    <property type="component" value="Unassembled WGS sequence"/>
</dbReference>
<dbReference type="AlphaFoldDB" id="A0A1I5WCG0"/>
<name>A0A1I5WCG0_9BACT</name>
<sequence length="78" mass="9386">MEVKDIIPTGKFTKAQLDLLKLFSREMPEENWIEIKTLISKYFAEKASDEMDKLFEENGWGEEKIEEWSKEHMRTPYK</sequence>
<gene>
    <name evidence="1" type="ORF">SAMN05444277_10690</name>
</gene>
<accession>A0A1I5WCG0</accession>
<keyword evidence="2" id="KW-1185">Reference proteome</keyword>
<dbReference type="RefSeq" id="WP_090658376.1">
    <property type="nucleotide sequence ID" value="NZ_FOXQ01000006.1"/>
</dbReference>